<proteinExistence type="predicted"/>
<dbReference type="KEGG" id="dte:Dester_0274"/>
<accession>F0S1S6</accession>
<dbReference type="OrthoDB" id="14755at2"/>
<name>F0S1S6_DESTD</name>
<dbReference type="InParanoid" id="F0S1S6"/>
<sequence length="297" mass="34213">MRLRWLFTFILFVIAVISSYFALESYAEVKLKEKLDRKLSSLPLDITYRKFDYKLLENTITIENLRASQLGYSIFANKIIVDLPISYRKKEIPENLHLKVEGLEIPLKMPFISNFSKTLNLKEKTINFIPLNLDVSYAFDGSILKVEFLTSSPLFGELKTVSYFTNITKQKLELLINGKADKEYTLKRIALAYFDLIYKDRGLVQNFLKKEAKQQGISVEEFKKKLIYTIESNSSSESVKKKIVFPLVSFIKNPSCLEVSLKPSEPISLKDATYLLNENPEVFSLIEKLGLTLKTCN</sequence>
<reference evidence="2" key="2">
    <citation type="submission" date="2011-02" db="EMBL/GenBank/DDBJ databases">
        <title>The complete genome of Desulfurobacterium thermolithotrophum DSM 11699.</title>
        <authorList>
            <consortium name="US DOE Joint Genome Institute (JGI-PGF)"/>
            <person name="Lucas S."/>
            <person name="Copeland A."/>
            <person name="Lapidus A."/>
            <person name="Bruce D."/>
            <person name="Goodwin L."/>
            <person name="Pitluck S."/>
            <person name="Kyrpides N."/>
            <person name="Mavromatis K."/>
            <person name="Pagani I."/>
            <person name="Ivanova N."/>
            <person name="Mikhailova N."/>
            <person name="Daligault H."/>
            <person name="Detter J.C."/>
            <person name="Tapia R."/>
            <person name="Han C."/>
            <person name="Land M."/>
            <person name="Hauser L."/>
            <person name="Markowitz V."/>
            <person name="Cheng J.-F."/>
            <person name="Hugenholtz P."/>
            <person name="Woyke T."/>
            <person name="Wu D."/>
            <person name="Spring S."/>
            <person name="Brambilla E."/>
            <person name="Klenk H.-P."/>
            <person name="Eisen J.A."/>
        </authorList>
    </citation>
    <scope>NUCLEOTIDE SEQUENCE [LARGE SCALE GENOMIC DNA]</scope>
    <source>
        <strain evidence="2">DSM 11699 / BSA</strain>
    </source>
</reference>
<dbReference type="AlphaFoldDB" id="F0S1S6"/>
<dbReference type="EMBL" id="CP002543">
    <property type="protein sequence ID" value="ADY72931.1"/>
    <property type="molecule type" value="Genomic_DNA"/>
</dbReference>
<protein>
    <submittedName>
        <fullName evidence="1">Uncharacterized protein</fullName>
    </submittedName>
</protein>
<evidence type="ECO:0000313" key="1">
    <source>
        <dbReference type="EMBL" id="ADY72931.1"/>
    </source>
</evidence>
<reference evidence="1 2" key="1">
    <citation type="journal article" date="2011" name="Stand. Genomic Sci.">
        <title>Complete genome sequence of the thermophilic sulfur-reducer Desulfurobacterium thermolithotrophum type strain (BSA(T)) from a deep-sea hydrothermal vent.</title>
        <authorList>
            <person name="Goker M."/>
            <person name="Daligault H."/>
            <person name="Mwirichia R."/>
            <person name="Lapidus A."/>
            <person name="Lucas S."/>
            <person name="Deshpande S."/>
            <person name="Pagani I."/>
            <person name="Tapia R."/>
            <person name="Cheng J.F."/>
            <person name="Goodwin L."/>
            <person name="Pitluck S."/>
            <person name="Liolios K."/>
            <person name="Ivanova N."/>
            <person name="Mavromatis K."/>
            <person name="Mikhailova N."/>
            <person name="Pati A."/>
            <person name="Chen A."/>
            <person name="Palaniappan K."/>
            <person name="Han C."/>
            <person name="Land M."/>
            <person name="Hauser L."/>
            <person name="Pan C."/>
            <person name="Brambilla E.M."/>
            <person name="Rohde M."/>
            <person name="Spring S."/>
            <person name="Sikorski J."/>
            <person name="Wirth R."/>
            <person name="Detter J.C."/>
            <person name="Woyke T."/>
            <person name="Bristow J."/>
            <person name="Eisen J.A."/>
            <person name="Markowitz V."/>
            <person name="Hugenholtz P."/>
            <person name="Kyrpides N.C."/>
            <person name="Klenk H.P."/>
        </authorList>
    </citation>
    <scope>NUCLEOTIDE SEQUENCE [LARGE SCALE GENOMIC DNA]</scope>
    <source>
        <strain evidence="2">DSM 11699 / BSA</strain>
    </source>
</reference>
<keyword evidence="2" id="KW-1185">Reference proteome</keyword>
<dbReference type="eggNOG" id="ENOG5032MXW">
    <property type="taxonomic scope" value="Bacteria"/>
</dbReference>
<evidence type="ECO:0000313" key="2">
    <source>
        <dbReference type="Proteomes" id="UP000007102"/>
    </source>
</evidence>
<dbReference type="STRING" id="868864.Dester_0274"/>
<gene>
    <name evidence="1" type="ordered locus">Dester_0274</name>
</gene>
<dbReference type="Proteomes" id="UP000007102">
    <property type="component" value="Chromosome"/>
</dbReference>
<dbReference type="HOGENOM" id="CLU_936054_0_0_0"/>
<dbReference type="RefSeq" id="WP_013637890.1">
    <property type="nucleotide sequence ID" value="NC_015185.1"/>
</dbReference>
<organism evidence="1 2">
    <name type="scientific">Desulfurobacterium thermolithotrophum (strain DSM 11699 / BSA)</name>
    <dbReference type="NCBI Taxonomy" id="868864"/>
    <lineage>
        <taxon>Bacteria</taxon>
        <taxon>Pseudomonadati</taxon>
        <taxon>Aquificota</taxon>
        <taxon>Aquificia</taxon>
        <taxon>Desulfurobacteriales</taxon>
        <taxon>Desulfurobacteriaceae</taxon>
        <taxon>Desulfurobacterium</taxon>
    </lineage>
</organism>